<proteinExistence type="predicted"/>
<sequence>MRFRDPKTPTGYRMEVLLRPDTLPKMRRLLEIVDGRIVAEDHAGDHVRLVVEKGPPEAARDR</sequence>
<name>A0A6N9TWS3_DISTH</name>
<keyword evidence="2" id="KW-1185">Reference proteome</keyword>
<dbReference type="Proteomes" id="UP000469346">
    <property type="component" value="Unassembled WGS sequence"/>
</dbReference>
<gene>
    <name evidence="1" type="ORF">G3N55_08790</name>
</gene>
<dbReference type="AlphaFoldDB" id="A0A6N9TWS3"/>
<comment type="caution">
    <text evidence="1">The sequence shown here is derived from an EMBL/GenBank/DDBJ whole genome shotgun (WGS) entry which is preliminary data.</text>
</comment>
<accession>A0A6N9TWS3</accession>
<evidence type="ECO:0000313" key="2">
    <source>
        <dbReference type="Proteomes" id="UP000469346"/>
    </source>
</evidence>
<dbReference type="EMBL" id="JAAGRR010000101">
    <property type="protein sequence ID" value="NDY42936.1"/>
    <property type="molecule type" value="Genomic_DNA"/>
</dbReference>
<evidence type="ECO:0000313" key="1">
    <source>
        <dbReference type="EMBL" id="NDY42936.1"/>
    </source>
</evidence>
<protein>
    <submittedName>
        <fullName evidence="1">Uncharacterized protein</fullName>
    </submittedName>
</protein>
<organism evidence="1 2">
    <name type="scientific">Dissulfurirhabdus thermomarina</name>
    <dbReference type="NCBI Taxonomy" id="1765737"/>
    <lineage>
        <taxon>Bacteria</taxon>
        <taxon>Deltaproteobacteria</taxon>
        <taxon>Dissulfurirhabdaceae</taxon>
        <taxon>Dissulfurirhabdus</taxon>
    </lineage>
</organism>
<reference evidence="1 2" key="1">
    <citation type="submission" date="2020-02" db="EMBL/GenBank/DDBJ databases">
        <title>Comparative genomics of sulfur disproportionating microorganisms.</title>
        <authorList>
            <person name="Ward L.M."/>
            <person name="Bertran E."/>
            <person name="Johnston D.T."/>
        </authorList>
    </citation>
    <scope>NUCLEOTIDE SEQUENCE [LARGE SCALE GENOMIC DNA]</scope>
    <source>
        <strain evidence="1 2">DSM 100025</strain>
    </source>
</reference>
<dbReference type="RefSeq" id="WP_163299062.1">
    <property type="nucleotide sequence ID" value="NZ_JAAGRR010000101.1"/>
</dbReference>